<feature type="compositionally biased region" description="Polar residues" evidence="4">
    <location>
        <begin position="145"/>
        <end position="162"/>
    </location>
</feature>
<name>A0A5D3CQU6_CUCMM</name>
<organism evidence="8 10">
    <name type="scientific">Cucumis melo var. makuwa</name>
    <name type="common">Oriental melon</name>
    <dbReference type="NCBI Taxonomy" id="1194695"/>
    <lineage>
        <taxon>Eukaryota</taxon>
        <taxon>Viridiplantae</taxon>
        <taxon>Streptophyta</taxon>
        <taxon>Embryophyta</taxon>
        <taxon>Tracheophyta</taxon>
        <taxon>Spermatophyta</taxon>
        <taxon>Magnoliopsida</taxon>
        <taxon>eudicotyledons</taxon>
        <taxon>Gunneridae</taxon>
        <taxon>Pentapetalae</taxon>
        <taxon>rosids</taxon>
        <taxon>fabids</taxon>
        <taxon>Cucurbitales</taxon>
        <taxon>Cucurbitaceae</taxon>
        <taxon>Benincaseae</taxon>
        <taxon>Cucumis</taxon>
    </lineage>
</organism>
<evidence type="ECO:0000256" key="3">
    <source>
        <dbReference type="ARBA" id="ARBA00022833"/>
    </source>
</evidence>
<dbReference type="SMART" id="SM00744">
    <property type="entry name" value="RINGv"/>
    <property type="match status" value="1"/>
</dbReference>
<dbReference type="PANTHER" id="PTHR46158">
    <property type="entry name" value="OS02G0165000 PROTEIN"/>
    <property type="match status" value="1"/>
</dbReference>
<keyword evidence="5" id="KW-0812">Transmembrane</keyword>
<feature type="domain" description="RING-CH-type" evidence="6">
    <location>
        <begin position="239"/>
        <end position="301"/>
    </location>
</feature>
<proteinExistence type="predicted"/>
<protein>
    <submittedName>
        <fullName evidence="7 8">E3 ubiquitin-protein ligase MARCH10 isoform X2</fullName>
    </submittedName>
</protein>
<feature type="transmembrane region" description="Helical" evidence="5">
    <location>
        <begin position="335"/>
        <end position="355"/>
    </location>
</feature>
<feature type="transmembrane region" description="Helical" evidence="5">
    <location>
        <begin position="437"/>
        <end position="467"/>
    </location>
</feature>
<feature type="region of interest" description="Disordered" evidence="4">
    <location>
        <begin position="209"/>
        <end position="237"/>
    </location>
</feature>
<evidence type="ECO:0000259" key="6">
    <source>
        <dbReference type="PROSITE" id="PS51292"/>
    </source>
</evidence>
<feature type="transmembrane region" description="Helical" evidence="5">
    <location>
        <begin position="361"/>
        <end position="378"/>
    </location>
</feature>
<dbReference type="Proteomes" id="UP000321393">
    <property type="component" value="Unassembled WGS sequence"/>
</dbReference>
<comment type="caution">
    <text evidence="8">The sequence shown here is derived from an EMBL/GenBank/DDBJ whole genome shotgun (WGS) entry which is preliminary data.</text>
</comment>
<keyword evidence="1" id="KW-0479">Metal-binding</keyword>
<evidence type="ECO:0000256" key="1">
    <source>
        <dbReference type="ARBA" id="ARBA00022723"/>
    </source>
</evidence>
<sequence length="518" mass="56391">MNFVGGNVVSSSDGAVSDHLHKAGGSAGTNHWKKRNLFLEIPSRTTDFVAIKMPPTSSPTPRKVNFVLTPTSSDAIASGSSGPSSSRGKSSIKTLFPKLSFIYRSSPDVEAVSSLVSEASSSSGTHEKSQGLKPLSVATMFTPRSKQASSLPVTPVAHSNSESTHDENKESEQESVRKGSQKRISRSLSLPVNNKSRSIRRTDSFFRVIPSTPRPKEGDIRPSTSTTVERETKEANGEDISEEDAICRICMVELCEGGETLKMECSCKGALALAHQECAVKWFSIKGNKTCEVCKKEVQNLPVTLLKIQSIRTQVFGIARTQQDNVNGYRVWQEFPVLVIVSILAYFCFLEQLLVAKMGTSAIAISLPFSCVLGLLSSMTSSTMGSEKKIYMGICNSAIWYGGSLLTHILHCGASKNKTNSHLHLPSMLSFRMALQVGVQAVLAIILATLTGFGIIMSGSSIIVEFLRWRRRWGLPMGQQHFDSQRLAQPVQPPIAVSSLHNAIPRQHHPVVESLSRS</sequence>
<dbReference type="EMBL" id="SSTD01009331">
    <property type="protein sequence ID" value="TYK14297.1"/>
    <property type="molecule type" value="Genomic_DNA"/>
</dbReference>
<evidence type="ECO:0000313" key="10">
    <source>
        <dbReference type="Proteomes" id="UP000321947"/>
    </source>
</evidence>
<keyword evidence="5" id="KW-0472">Membrane</keyword>
<evidence type="ECO:0000313" key="9">
    <source>
        <dbReference type="Proteomes" id="UP000321393"/>
    </source>
</evidence>
<dbReference type="SUPFAM" id="SSF57850">
    <property type="entry name" value="RING/U-box"/>
    <property type="match status" value="1"/>
</dbReference>
<feature type="region of interest" description="Disordered" evidence="4">
    <location>
        <begin position="145"/>
        <end position="193"/>
    </location>
</feature>
<evidence type="ECO:0000313" key="7">
    <source>
        <dbReference type="EMBL" id="KAA0035340.1"/>
    </source>
</evidence>
<keyword evidence="3" id="KW-0862">Zinc</keyword>
<feature type="compositionally biased region" description="Basic and acidic residues" evidence="4">
    <location>
        <begin position="163"/>
        <end position="177"/>
    </location>
</feature>
<accession>A0A5D3CQU6</accession>
<dbReference type="GO" id="GO:0008270">
    <property type="term" value="F:zinc ion binding"/>
    <property type="evidence" value="ECO:0007669"/>
    <property type="project" value="UniProtKB-KW"/>
</dbReference>
<dbReference type="AlphaFoldDB" id="A0A5D3CQU6"/>
<feature type="transmembrane region" description="Helical" evidence="5">
    <location>
        <begin position="390"/>
        <end position="410"/>
    </location>
</feature>
<keyword evidence="5" id="KW-1133">Transmembrane helix</keyword>
<dbReference type="PANTHER" id="PTHR46158:SF1">
    <property type="entry name" value="RING_U-BOX SUPERFAMILY PROTEIN"/>
    <property type="match status" value="1"/>
</dbReference>
<evidence type="ECO:0000256" key="5">
    <source>
        <dbReference type="SAM" id="Phobius"/>
    </source>
</evidence>
<evidence type="ECO:0000313" key="8">
    <source>
        <dbReference type="EMBL" id="TYK14297.1"/>
    </source>
</evidence>
<dbReference type="InterPro" id="IPR013083">
    <property type="entry name" value="Znf_RING/FYVE/PHD"/>
</dbReference>
<dbReference type="CDD" id="cd16495">
    <property type="entry name" value="RING_CH-C4HC3_MARCH"/>
    <property type="match status" value="1"/>
</dbReference>
<dbReference type="PROSITE" id="PS51292">
    <property type="entry name" value="ZF_RING_CH"/>
    <property type="match status" value="1"/>
</dbReference>
<dbReference type="InterPro" id="IPR011016">
    <property type="entry name" value="Znf_RING-CH"/>
</dbReference>
<dbReference type="Gene3D" id="3.30.40.10">
    <property type="entry name" value="Zinc/RING finger domain, C3HC4 (zinc finger)"/>
    <property type="match status" value="1"/>
</dbReference>
<dbReference type="EMBL" id="SSTE01020126">
    <property type="protein sequence ID" value="KAA0035340.1"/>
    <property type="molecule type" value="Genomic_DNA"/>
</dbReference>
<gene>
    <name evidence="8" type="ORF">E5676_scaffold84G00200</name>
    <name evidence="7" type="ORF">E6C27_scaffold228G001440</name>
</gene>
<dbReference type="Proteomes" id="UP000321947">
    <property type="component" value="Unassembled WGS sequence"/>
</dbReference>
<keyword evidence="2" id="KW-0863">Zinc-finger</keyword>
<dbReference type="OrthoDB" id="1668411at2759"/>
<evidence type="ECO:0000256" key="2">
    <source>
        <dbReference type="ARBA" id="ARBA00022771"/>
    </source>
</evidence>
<reference evidence="9 10" key="1">
    <citation type="submission" date="2019-08" db="EMBL/GenBank/DDBJ databases">
        <title>Draft genome sequences of two oriental melons (Cucumis melo L. var makuwa).</title>
        <authorList>
            <person name="Kwon S.-Y."/>
        </authorList>
    </citation>
    <scope>NUCLEOTIDE SEQUENCE [LARGE SCALE GENOMIC DNA]</scope>
    <source>
        <strain evidence="10">cv. Chang Bougi</strain>
        <strain evidence="9">cv. SW 3</strain>
        <tissue evidence="8">Leaf</tissue>
    </source>
</reference>
<dbReference type="Pfam" id="PF12906">
    <property type="entry name" value="RINGv"/>
    <property type="match status" value="1"/>
</dbReference>
<evidence type="ECO:0000256" key="4">
    <source>
        <dbReference type="SAM" id="MobiDB-lite"/>
    </source>
</evidence>